<organism evidence="3 4">
    <name type="scientific">Dactylellina haptotyla (strain CBS 200.50)</name>
    <name type="common">Nematode-trapping fungus</name>
    <name type="synonym">Monacrosporium haptotylum</name>
    <dbReference type="NCBI Taxonomy" id="1284197"/>
    <lineage>
        <taxon>Eukaryota</taxon>
        <taxon>Fungi</taxon>
        <taxon>Dikarya</taxon>
        <taxon>Ascomycota</taxon>
        <taxon>Pezizomycotina</taxon>
        <taxon>Orbiliomycetes</taxon>
        <taxon>Orbiliales</taxon>
        <taxon>Orbiliaceae</taxon>
        <taxon>Dactylellina</taxon>
    </lineage>
</organism>
<dbReference type="Proteomes" id="UP000015100">
    <property type="component" value="Unassembled WGS sequence"/>
</dbReference>
<evidence type="ECO:0000256" key="2">
    <source>
        <dbReference type="ARBA" id="ARBA00023180"/>
    </source>
</evidence>
<dbReference type="InterPro" id="IPR012334">
    <property type="entry name" value="Pectin_lyas_fold"/>
</dbReference>
<dbReference type="Gene3D" id="2.160.20.10">
    <property type="entry name" value="Single-stranded right-handed beta-helix, Pectin lyase-like"/>
    <property type="match status" value="1"/>
</dbReference>
<dbReference type="SUPFAM" id="SSF51126">
    <property type="entry name" value="Pectin lyase-like"/>
    <property type="match status" value="1"/>
</dbReference>
<reference evidence="4" key="2">
    <citation type="submission" date="2013-04" db="EMBL/GenBank/DDBJ databases">
        <title>Genomic mechanisms accounting for the adaptation to parasitism in nematode-trapping fungi.</title>
        <authorList>
            <person name="Ahren D.G."/>
        </authorList>
    </citation>
    <scope>NUCLEOTIDE SEQUENCE [LARGE SCALE GENOMIC DNA]</scope>
    <source>
        <strain evidence="4">CBS 200.50</strain>
    </source>
</reference>
<dbReference type="EMBL" id="AQGS01000003">
    <property type="protein sequence ID" value="EPS45708.1"/>
    <property type="molecule type" value="Genomic_DNA"/>
</dbReference>
<dbReference type="GO" id="GO:0046872">
    <property type="term" value="F:metal ion binding"/>
    <property type="evidence" value="ECO:0007669"/>
    <property type="project" value="UniProtKB-KW"/>
</dbReference>
<dbReference type="PANTHER" id="PTHR42970:SF1">
    <property type="entry name" value="PECTATE LYASE C-RELATED"/>
    <property type="match status" value="1"/>
</dbReference>
<reference evidence="3 4" key="1">
    <citation type="journal article" date="2013" name="PLoS Genet.">
        <title>Genomic mechanisms accounting for the adaptation to parasitism in nematode-trapping fungi.</title>
        <authorList>
            <person name="Meerupati T."/>
            <person name="Andersson K.M."/>
            <person name="Friman E."/>
            <person name="Kumar D."/>
            <person name="Tunlid A."/>
            <person name="Ahren D."/>
        </authorList>
    </citation>
    <scope>NUCLEOTIDE SEQUENCE [LARGE SCALE GENOMIC DNA]</scope>
    <source>
        <strain evidence="3 4">CBS 200.50</strain>
    </source>
</reference>
<dbReference type="AlphaFoldDB" id="S8C1S3"/>
<protein>
    <submittedName>
        <fullName evidence="3">Uncharacterized protein</fullName>
    </submittedName>
</protein>
<keyword evidence="1" id="KW-0479">Metal-binding</keyword>
<keyword evidence="4" id="KW-1185">Reference proteome</keyword>
<name>S8C1S3_DACHA</name>
<dbReference type="PANTHER" id="PTHR42970">
    <property type="entry name" value="PECTATE LYASE C-RELATED"/>
    <property type="match status" value="1"/>
</dbReference>
<dbReference type="InterPro" id="IPR052063">
    <property type="entry name" value="Polysaccharide_Lyase_1"/>
</dbReference>
<sequence length="119" mass="12732">MRSKKRLVPETLFSTSEASAIILTSRLSLTDPYVQVAGQTAPGKGIAIRGWPFGLSGAGDAIVRHMRVRLGKVSGQTVVGMGLGGCTHTILIMDRCSMGWGTDETHSSRNSGNIPFMRK</sequence>
<evidence type="ECO:0000256" key="1">
    <source>
        <dbReference type="ARBA" id="ARBA00022723"/>
    </source>
</evidence>
<evidence type="ECO:0000313" key="4">
    <source>
        <dbReference type="Proteomes" id="UP000015100"/>
    </source>
</evidence>
<dbReference type="InterPro" id="IPR011050">
    <property type="entry name" value="Pectin_lyase_fold/virulence"/>
</dbReference>
<comment type="caution">
    <text evidence="3">The sequence shown here is derived from an EMBL/GenBank/DDBJ whole genome shotgun (WGS) entry which is preliminary data.</text>
</comment>
<proteinExistence type="predicted"/>
<dbReference type="HOGENOM" id="CLU_2061401_0_0_1"/>
<keyword evidence="2" id="KW-0325">Glycoprotein</keyword>
<dbReference type="eggNOG" id="ENOG502SJH5">
    <property type="taxonomic scope" value="Eukaryota"/>
</dbReference>
<dbReference type="OrthoDB" id="302705at2759"/>
<accession>S8C1S3</accession>
<evidence type="ECO:0000313" key="3">
    <source>
        <dbReference type="EMBL" id="EPS45708.1"/>
    </source>
</evidence>
<gene>
    <name evidence="3" type="ORF">H072_293</name>
</gene>